<dbReference type="KEGG" id="smam:Mal15_61820"/>
<accession>A0A5B9MLB2</accession>
<evidence type="ECO:0000313" key="3">
    <source>
        <dbReference type="EMBL" id="QEG02099.1"/>
    </source>
</evidence>
<feature type="region of interest" description="Disordered" evidence="1">
    <location>
        <begin position="360"/>
        <end position="381"/>
    </location>
</feature>
<protein>
    <recommendedName>
        <fullName evidence="2">DUF1559 domain-containing protein</fullName>
    </recommendedName>
</protein>
<evidence type="ECO:0000313" key="4">
    <source>
        <dbReference type="Proteomes" id="UP000321353"/>
    </source>
</evidence>
<proteinExistence type="predicted"/>
<evidence type="ECO:0000256" key="1">
    <source>
        <dbReference type="SAM" id="MobiDB-lite"/>
    </source>
</evidence>
<dbReference type="Proteomes" id="UP000321353">
    <property type="component" value="Chromosome"/>
</dbReference>
<dbReference type="InterPro" id="IPR011453">
    <property type="entry name" value="DUF1559"/>
</dbReference>
<feature type="domain" description="DUF1559" evidence="2">
    <location>
        <begin position="38"/>
        <end position="345"/>
    </location>
</feature>
<dbReference type="AlphaFoldDB" id="A0A5B9MLB2"/>
<dbReference type="PANTHER" id="PTHR30093:SF2">
    <property type="entry name" value="TYPE II SECRETION SYSTEM PROTEIN H"/>
    <property type="match status" value="1"/>
</dbReference>
<evidence type="ECO:0000259" key="2">
    <source>
        <dbReference type="Pfam" id="PF07596"/>
    </source>
</evidence>
<dbReference type="InterPro" id="IPR027558">
    <property type="entry name" value="Pre_pil_HX9DG_C"/>
</dbReference>
<name>A0A5B9MLB2_9BACT</name>
<reference evidence="3 4" key="1">
    <citation type="submission" date="2019-02" db="EMBL/GenBank/DDBJ databases">
        <title>Planctomycetal bacteria perform biofilm scaping via a novel small molecule.</title>
        <authorList>
            <person name="Jeske O."/>
            <person name="Boedeker C."/>
            <person name="Wiegand S."/>
            <person name="Breitling P."/>
            <person name="Kallscheuer N."/>
            <person name="Jogler M."/>
            <person name="Rohde M."/>
            <person name="Petersen J."/>
            <person name="Medema M.H."/>
            <person name="Surup F."/>
            <person name="Jogler C."/>
        </authorList>
    </citation>
    <scope>NUCLEOTIDE SEQUENCE [LARGE SCALE GENOMIC DNA]</scope>
    <source>
        <strain evidence="3 4">Mal15</strain>
    </source>
</reference>
<dbReference type="RefSeq" id="WP_147871078.1">
    <property type="nucleotide sequence ID" value="NZ_CP036264.1"/>
</dbReference>
<dbReference type="PANTHER" id="PTHR30093">
    <property type="entry name" value="GENERAL SECRETION PATHWAY PROTEIN G"/>
    <property type="match status" value="1"/>
</dbReference>
<dbReference type="EMBL" id="CP036264">
    <property type="protein sequence ID" value="QEG02099.1"/>
    <property type="molecule type" value="Genomic_DNA"/>
</dbReference>
<organism evidence="3 4">
    <name type="scientific">Stieleria maiorica</name>
    <dbReference type="NCBI Taxonomy" id="2795974"/>
    <lineage>
        <taxon>Bacteria</taxon>
        <taxon>Pseudomonadati</taxon>
        <taxon>Planctomycetota</taxon>
        <taxon>Planctomycetia</taxon>
        <taxon>Pirellulales</taxon>
        <taxon>Pirellulaceae</taxon>
        <taxon>Stieleria</taxon>
    </lineage>
</organism>
<gene>
    <name evidence="3" type="ORF">Mal15_61820</name>
</gene>
<dbReference type="Pfam" id="PF07596">
    <property type="entry name" value="SBP_bac_10"/>
    <property type="match status" value="1"/>
</dbReference>
<sequence length="381" mass="42009">MARSKRRLRAIEVIFLGAATAMLVFLLLPAIDAVRRPHRNVHCLNNLKQLGLAAQNFHSQRGRLPGYVRWYGDWRPGPLSPSADPLDVELSSTRAHQKVGTWVVAMLPYLDQQPLYDRWSINKFPIAFAAQGPLTEGRAGIGFNQSIAASIDVLQCPEAAGRTAIPGVNNYACNAGMHAPMMSPHFERSMSAANGVFNNQFPGRDPNGDTVPLGPEIRFDDIADGLSNTLLFTENLQAMPWHRAGFIDAEDLVLREGQEHVSYEPTCRYTQGVVWHRESDDPSSGLPAINPIHRINSTIAGRPIEALEMTKANAHDLARPSSLHPGGVNIALADGSLRFLSETVDYRVYQSLLAPDDARSDAPLDGFELPSWDDPNTRRPR</sequence>
<keyword evidence="4" id="KW-1185">Reference proteome</keyword>
<dbReference type="NCBIfam" id="TIGR04294">
    <property type="entry name" value="pre_pil_HX9DG"/>
    <property type="match status" value="1"/>
</dbReference>